<dbReference type="RefSeq" id="XP_043034801.1">
    <property type="nucleotide sequence ID" value="XM_043181146.1"/>
</dbReference>
<evidence type="ECO:0000313" key="1">
    <source>
        <dbReference type="EMBL" id="KAG7441301.1"/>
    </source>
</evidence>
<name>A0A9P7VHS9_9AGAR</name>
<dbReference type="GeneID" id="66103442"/>
<gene>
    <name evidence="1" type="ORF">BT62DRAFT_489273</name>
</gene>
<reference evidence="1" key="1">
    <citation type="submission" date="2020-11" db="EMBL/GenBank/DDBJ databases">
        <title>Adaptations for nitrogen fixation in a non-lichenized fungal sporocarp promotes dispersal by wood-feeding termites.</title>
        <authorList>
            <consortium name="DOE Joint Genome Institute"/>
            <person name="Koch R.A."/>
            <person name="Yoon G."/>
            <person name="Arayal U."/>
            <person name="Lail K."/>
            <person name="Amirebrahimi M."/>
            <person name="Labutti K."/>
            <person name="Lipzen A."/>
            <person name="Riley R."/>
            <person name="Barry K."/>
            <person name="Henrissat B."/>
            <person name="Grigoriev I.V."/>
            <person name="Herr J.R."/>
            <person name="Aime M.C."/>
        </authorList>
    </citation>
    <scope>NUCLEOTIDE SEQUENCE</scope>
    <source>
        <strain evidence="1">MCA 3950</strain>
    </source>
</reference>
<evidence type="ECO:0000313" key="2">
    <source>
        <dbReference type="Proteomes" id="UP000812287"/>
    </source>
</evidence>
<dbReference type="Proteomes" id="UP000812287">
    <property type="component" value="Unassembled WGS sequence"/>
</dbReference>
<proteinExistence type="predicted"/>
<comment type="caution">
    <text evidence="1">The sequence shown here is derived from an EMBL/GenBank/DDBJ whole genome shotgun (WGS) entry which is preliminary data.</text>
</comment>
<protein>
    <submittedName>
        <fullName evidence="1">Uncharacterized protein</fullName>
    </submittedName>
</protein>
<keyword evidence="2" id="KW-1185">Reference proteome</keyword>
<dbReference type="EMBL" id="MU250561">
    <property type="protein sequence ID" value="KAG7441301.1"/>
    <property type="molecule type" value="Genomic_DNA"/>
</dbReference>
<dbReference type="AlphaFoldDB" id="A0A9P7VHS9"/>
<sequence>MVITHDHCMNPLTPSKTNSSRSLSSVNIQRCKWSPVIPSILFFDPLGQQKSRTHKYSLSQLCKLPQQKIKIKP</sequence>
<accession>A0A9P7VHS9</accession>
<organism evidence="1 2">
    <name type="scientific">Guyanagaster necrorhizus</name>
    <dbReference type="NCBI Taxonomy" id="856835"/>
    <lineage>
        <taxon>Eukaryota</taxon>
        <taxon>Fungi</taxon>
        <taxon>Dikarya</taxon>
        <taxon>Basidiomycota</taxon>
        <taxon>Agaricomycotina</taxon>
        <taxon>Agaricomycetes</taxon>
        <taxon>Agaricomycetidae</taxon>
        <taxon>Agaricales</taxon>
        <taxon>Marasmiineae</taxon>
        <taxon>Physalacriaceae</taxon>
        <taxon>Guyanagaster</taxon>
    </lineage>
</organism>